<dbReference type="InterPro" id="IPR050707">
    <property type="entry name" value="HTH_MetabolicPath_Reg"/>
</dbReference>
<evidence type="ECO:0000256" key="3">
    <source>
        <dbReference type="ARBA" id="ARBA00023163"/>
    </source>
</evidence>
<organism evidence="6 7">
    <name type="scientific">Marinibaculum pumilum</name>
    <dbReference type="NCBI Taxonomy" id="1766165"/>
    <lineage>
        <taxon>Bacteria</taxon>
        <taxon>Pseudomonadati</taxon>
        <taxon>Pseudomonadota</taxon>
        <taxon>Alphaproteobacteria</taxon>
        <taxon>Rhodospirillales</taxon>
        <taxon>Rhodospirillaceae</taxon>
        <taxon>Marinibaculum</taxon>
    </lineage>
</organism>
<feature type="domain" description="HTH iclR-type" evidence="4">
    <location>
        <begin position="39"/>
        <end position="101"/>
    </location>
</feature>
<dbReference type="RefSeq" id="WP_379903192.1">
    <property type="nucleotide sequence ID" value="NZ_JBHRTR010000031.1"/>
</dbReference>
<dbReference type="SUPFAM" id="SSF55781">
    <property type="entry name" value="GAF domain-like"/>
    <property type="match status" value="1"/>
</dbReference>
<feature type="domain" description="IclR-ED" evidence="5">
    <location>
        <begin position="102"/>
        <end position="282"/>
    </location>
</feature>
<evidence type="ECO:0000259" key="4">
    <source>
        <dbReference type="PROSITE" id="PS51077"/>
    </source>
</evidence>
<gene>
    <name evidence="6" type="ORF">ACFOGJ_18310</name>
</gene>
<dbReference type="Pfam" id="PF01614">
    <property type="entry name" value="IclR_C"/>
    <property type="match status" value="1"/>
</dbReference>
<comment type="caution">
    <text evidence="6">The sequence shown here is derived from an EMBL/GenBank/DDBJ whole genome shotgun (WGS) entry which is preliminary data.</text>
</comment>
<dbReference type="SMART" id="SM00346">
    <property type="entry name" value="HTH_ICLR"/>
    <property type="match status" value="1"/>
</dbReference>
<reference evidence="7" key="1">
    <citation type="journal article" date="2019" name="Int. J. Syst. Evol. Microbiol.">
        <title>The Global Catalogue of Microorganisms (GCM) 10K type strain sequencing project: providing services to taxonomists for standard genome sequencing and annotation.</title>
        <authorList>
            <consortium name="The Broad Institute Genomics Platform"/>
            <consortium name="The Broad Institute Genome Sequencing Center for Infectious Disease"/>
            <person name="Wu L."/>
            <person name="Ma J."/>
        </authorList>
    </citation>
    <scope>NUCLEOTIDE SEQUENCE [LARGE SCALE GENOMIC DNA]</scope>
    <source>
        <strain evidence="7">KCTC 42964</strain>
    </source>
</reference>
<protein>
    <submittedName>
        <fullName evidence="6">IclR family transcriptional regulator</fullName>
    </submittedName>
</protein>
<proteinExistence type="predicted"/>
<dbReference type="Pfam" id="PF09339">
    <property type="entry name" value="HTH_IclR"/>
    <property type="match status" value="1"/>
</dbReference>
<evidence type="ECO:0000313" key="6">
    <source>
        <dbReference type="EMBL" id="MFC3229206.1"/>
    </source>
</evidence>
<sequence>MARRRLERGGDGVTAAAVREPSRHYRRGRKTAEADPRFNMALARGLEILRAFRPEDACLGNADLADRTGIPKATITRLTFTLGELGYLTYLPAYGKYALAAGVLNLGFSVLAQTEANVRAHPAMEALAQDFGGTVGLAMRDGTEVVILDIARGQATWTRNTSVGSRIPLVSTCVGWSLLHAADPAERRQVFAELEAADPAAWPQTRKRIQKAFGELDRRGFCIGIGAYHALANSTGVPYREPATGKVMAFYCSGLASALSQQDLEEVWGPRLLALAQSLRGG</sequence>
<dbReference type="InterPro" id="IPR036390">
    <property type="entry name" value="WH_DNA-bd_sf"/>
</dbReference>
<dbReference type="InterPro" id="IPR005471">
    <property type="entry name" value="Tscrpt_reg_IclR_N"/>
</dbReference>
<evidence type="ECO:0000256" key="2">
    <source>
        <dbReference type="ARBA" id="ARBA00023125"/>
    </source>
</evidence>
<dbReference type="InterPro" id="IPR014757">
    <property type="entry name" value="Tscrpt_reg_IclR_C"/>
</dbReference>
<dbReference type="SUPFAM" id="SSF46785">
    <property type="entry name" value="Winged helix' DNA-binding domain"/>
    <property type="match status" value="1"/>
</dbReference>
<dbReference type="InterPro" id="IPR029016">
    <property type="entry name" value="GAF-like_dom_sf"/>
</dbReference>
<evidence type="ECO:0000313" key="7">
    <source>
        <dbReference type="Proteomes" id="UP001595528"/>
    </source>
</evidence>
<keyword evidence="2" id="KW-0238">DNA-binding</keyword>
<dbReference type="PANTHER" id="PTHR30136">
    <property type="entry name" value="HELIX-TURN-HELIX TRANSCRIPTIONAL REGULATOR, ICLR FAMILY"/>
    <property type="match status" value="1"/>
</dbReference>
<dbReference type="InterPro" id="IPR036388">
    <property type="entry name" value="WH-like_DNA-bd_sf"/>
</dbReference>
<evidence type="ECO:0000259" key="5">
    <source>
        <dbReference type="PROSITE" id="PS51078"/>
    </source>
</evidence>
<dbReference type="Proteomes" id="UP001595528">
    <property type="component" value="Unassembled WGS sequence"/>
</dbReference>
<accession>A0ABV7L4B9</accession>
<evidence type="ECO:0000256" key="1">
    <source>
        <dbReference type="ARBA" id="ARBA00023015"/>
    </source>
</evidence>
<dbReference type="EMBL" id="JBHRTR010000031">
    <property type="protein sequence ID" value="MFC3229206.1"/>
    <property type="molecule type" value="Genomic_DNA"/>
</dbReference>
<dbReference type="PANTHER" id="PTHR30136:SF33">
    <property type="entry name" value="TRANSCRIPTIONAL REGULATORY PROTEIN"/>
    <property type="match status" value="1"/>
</dbReference>
<dbReference type="PROSITE" id="PS51077">
    <property type="entry name" value="HTH_ICLR"/>
    <property type="match status" value="1"/>
</dbReference>
<keyword evidence="3" id="KW-0804">Transcription</keyword>
<dbReference type="Gene3D" id="3.30.450.40">
    <property type="match status" value="1"/>
</dbReference>
<keyword evidence="1" id="KW-0805">Transcription regulation</keyword>
<dbReference type="PROSITE" id="PS51078">
    <property type="entry name" value="ICLR_ED"/>
    <property type="match status" value="1"/>
</dbReference>
<dbReference type="Gene3D" id="1.10.10.10">
    <property type="entry name" value="Winged helix-like DNA-binding domain superfamily/Winged helix DNA-binding domain"/>
    <property type="match status" value="1"/>
</dbReference>
<keyword evidence="7" id="KW-1185">Reference proteome</keyword>
<name>A0ABV7L4B9_9PROT</name>